<organism evidence="1 2">
    <name type="scientific">Intoshia linei</name>
    <dbReference type="NCBI Taxonomy" id="1819745"/>
    <lineage>
        <taxon>Eukaryota</taxon>
        <taxon>Metazoa</taxon>
        <taxon>Spiralia</taxon>
        <taxon>Lophotrochozoa</taxon>
        <taxon>Mesozoa</taxon>
        <taxon>Orthonectida</taxon>
        <taxon>Rhopaluridae</taxon>
        <taxon>Intoshia</taxon>
    </lineage>
</organism>
<accession>A0A177AT77</accession>
<evidence type="ECO:0000313" key="2">
    <source>
        <dbReference type="Proteomes" id="UP000078046"/>
    </source>
</evidence>
<evidence type="ECO:0000313" key="1">
    <source>
        <dbReference type="EMBL" id="OAF64732.1"/>
    </source>
</evidence>
<dbReference type="Proteomes" id="UP000078046">
    <property type="component" value="Unassembled WGS sequence"/>
</dbReference>
<proteinExistence type="predicted"/>
<protein>
    <submittedName>
        <fullName evidence="1">Uncharacterized protein</fullName>
    </submittedName>
</protein>
<sequence>MVNTLNISTTSDISLKESNQKKHTQFEPECHECFLILNKKIYSKKSFNINSHLKAISHIAYSTEPIIEHNVGVLHRLPPAAGDMGDLDRDLKFQFENGKH</sequence>
<dbReference type="AlphaFoldDB" id="A0A177AT77"/>
<name>A0A177AT77_9BILA</name>
<dbReference type="EMBL" id="LWCA01001650">
    <property type="protein sequence ID" value="OAF64732.1"/>
    <property type="molecule type" value="Genomic_DNA"/>
</dbReference>
<keyword evidence="2" id="KW-1185">Reference proteome</keyword>
<gene>
    <name evidence="1" type="ORF">A3Q56_07547</name>
</gene>
<comment type="caution">
    <text evidence="1">The sequence shown here is derived from an EMBL/GenBank/DDBJ whole genome shotgun (WGS) entry which is preliminary data.</text>
</comment>
<reference evidence="1 2" key="1">
    <citation type="submission" date="2016-04" db="EMBL/GenBank/DDBJ databases">
        <title>The genome of Intoshia linei affirms orthonectids as highly simplified spiralians.</title>
        <authorList>
            <person name="Mikhailov K.V."/>
            <person name="Slusarev G.S."/>
            <person name="Nikitin M.A."/>
            <person name="Logacheva M.D."/>
            <person name="Penin A."/>
            <person name="Aleoshin V."/>
            <person name="Panchin Y.V."/>
        </authorList>
    </citation>
    <scope>NUCLEOTIDE SEQUENCE [LARGE SCALE GENOMIC DNA]</scope>
    <source>
        <strain evidence="1">Intl2013</strain>
        <tissue evidence="1">Whole animal</tissue>
    </source>
</reference>